<feature type="compositionally biased region" description="Basic and acidic residues" evidence="5">
    <location>
        <begin position="7"/>
        <end position="26"/>
    </location>
</feature>
<feature type="domain" description="PWWP" evidence="6">
    <location>
        <begin position="161"/>
        <end position="222"/>
    </location>
</feature>
<keyword evidence="1" id="KW-0805">Transcription regulation</keyword>
<comment type="caution">
    <text evidence="7">The sequence shown here is derived from an EMBL/GenBank/DDBJ whole genome shotgun (WGS) entry which is preliminary data.</text>
</comment>
<dbReference type="EMBL" id="JBEDUW010000006">
    <property type="protein sequence ID" value="KAK9919861.1"/>
    <property type="molecule type" value="Genomic_DNA"/>
</dbReference>
<dbReference type="InterPro" id="IPR000313">
    <property type="entry name" value="PWWP_dom"/>
</dbReference>
<dbReference type="PROSITE" id="PS50812">
    <property type="entry name" value="PWWP"/>
    <property type="match status" value="1"/>
</dbReference>
<evidence type="ECO:0000256" key="5">
    <source>
        <dbReference type="SAM" id="MobiDB-lite"/>
    </source>
</evidence>
<proteinExistence type="inferred from homology"/>
<feature type="region of interest" description="Disordered" evidence="5">
    <location>
        <begin position="1108"/>
        <end position="1138"/>
    </location>
</feature>
<evidence type="ECO:0000313" key="7">
    <source>
        <dbReference type="EMBL" id="KAK9919861.1"/>
    </source>
</evidence>
<dbReference type="GO" id="GO:0040029">
    <property type="term" value="P:epigenetic regulation of gene expression"/>
    <property type="evidence" value="ECO:0007669"/>
    <property type="project" value="UniProtKB-ARBA"/>
</dbReference>
<feature type="compositionally biased region" description="Low complexity" evidence="5">
    <location>
        <begin position="613"/>
        <end position="625"/>
    </location>
</feature>
<evidence type="ECO:0000256" key="2">
    <source>
        <dbReference type="ARBA" id="ARBA00023163"/>
    </source>
</evidence>
<dbReference type="Pfam" id="PF00855">
    <property type="entry name" value="PWWP"/>
    <property type="match status" value="1"/>
</dbReference>
<sequence>MNGDFELDGKSDASDEVKEAKAKVLDDGGVGSSKDEARVSPMELDVENEGGGSMGSEGGRSEEDRVRVNAESDVGNVDKAMESKGFKIQVEESSADRLNYDEEDVFDIGKVEIDDQEDSSEAQNDRDDSVDLLSEFDEYVANEKDGMALGTSRALSYGFEVGDMVWGKVKSHPWWPGHIFNEAFATSQVRRTRREGHVLVAFFGDSSYGWFDPAELIPFEPHFADKSRQTNYRNFGRAVEEAVDEVSRRCGLGFVCKCRNPYNFRATSVPGYFVVDVPDYEHGAVYSTDQISKARDSFDPTEIVSLVKQLASSPLRGDHKSLDFIKNKATLFAYRKAVFEEYDETYAQAFGAPGRSSRNAVSVSDQPVKPRAPLSGPLVIAEALGGRKSATKPMKVKDHSKKDKYLFKRRDEASNVKSQQITQGQASSSAPSAYLEGSIALGDGDYMLQKRAPSISLKPQILKHEQTEFMSRDASSKEPVIINQVPSNSSLASQGVTTGAKLSLKLSIDKESGALQEVKEGLTQNIAVGPTSTRCSDLLVEGTKQCINDETSQPLKQEGEGLMEVKYEESAKLSGSYDNLPPPLSFPKKGEEGYELNEVHGGHSVGDPSPIEVKSSGGKSAVGGVKKAKVLKRPAGDMNPENSVMGDKKKKKKKKQLGSETSFRDPQRIVTSGKASSLVRKVAGKPNHAGLAPNEDFQVEHQKKDVSVNNDPSESVGTSILGNIELELPQLVSDLHALALDPFHGLETNSPSIVRQFFLQFRALVYQKSLVLSPPSETELVEGRTSKIATGVKTSEISPPEPVKDFPSSKGAKPLFRSDDRTIAGRKRAPSDRQGEIAAKRSKKISDLKSLAAEKKIGQKSLEAQRGEVKETAVPIPRKPLKPGFVKKMEPPSKVAEPTMLVMKFPPKISLPSPAELKAKFARFGPMDQSGLRVFYKSSTCRVVFLYKSDAQAAFKFAASNNSFFGNVSVRCQLREMDGPEVPASGKGYGDDNSSDAPRAKDSAFMPSPALKQRQQQSLSRSAIQPKSILKKSSGDEPRGQVTGGNGNSKGTARVKFMLGGEEPSRNEQLMMAETFQRLLLHLQLPHCLPFFLFPIVGLHHLNMQNPPPPHNNFSQQHSEMTPQPPSRNSHNILNTPSSFPSVDISQQMLSLLTRCNDVVTNVKGLLGYVPYHPL</sequence>
<dbReference type="InterPro" id="IPR052657">
    <property type="entry name" value="PDP_family_Arabidopsis"/>
</dbReference>
<dbReference type="CDD" id="cd05162">
    <property type="entry name" value="PWWP"/>
    <property type="match status" value="1"/>
</dbReference>
<dbReference type="Proteomes" id="UP001457282">
    <property type="component" value="Unassembled WGS sequence"/>
</dbReference>
<keyword evidence="8" id="KW-1185">Reference proteome</keyword>
<organism evidence="7 8">
    <name type="scientific">Rubus argutus</name>
    <name type="common">Southern blackberry</name>
    <dbReference type="NCBI Taxonomy" id="59490"/>
    <lineage>
        <taxon>Eukaryota</taxon>
        <taxon>Viridiplantae</taxon>
        <taxon>Streptophyta</taxon>
        <taxon>Embryophyta</taxon>
        <taxon>Tracheophyta</taxon>
        <taxon>Spermatophyta</taxon>
        <taxon>Magnoliopsida</taxon>
        <taxon>eudicotyledons</taxon>
        <taxon>Gunneridae</taxon>
        <taxon>Pentapetalae</taxon>
        <taxon>rosids</taxon>
        <taxon>fabids</taxon>
        <taxon>Rosales</taxon>
        <taxon>Rosaceae</taxon>
        <taxon>Rosoideae</taxon>
        <taxon>Rosoideae incertae sedis</taxon>
        <taxon>Rubus</taxon>
    </lineage>
</organism>
<feature type="region of interest" description="Disordered" evidence="5">
    <location>
        <begin position="1"/>
        <end position="83"/>
    </location>
</feature>
<evidence type="ECO:0000313" key="8">
    <source>
        <dbReference type="Proteomes" id="UP001457282"/>
    </source>
</evidence>
<feature type="compositionally biased region" description="Basic and acidic residues" evidence="5">
    <location>
        <begin position="816"/>
        <end position="841"/>
    </location>
</feature>
<dbReference type="GO" id="GO:2000028">
    <property type="term" value="P:regulation of photoperiodism, flowering"/>
    <property type="evidence" value="ECO:0007669"/>
    <property type="project" value="UniProtKB-ARBA"/>
</dbReference>
<name>A0AAW1W4N9_RUBAR</name>
<gene>
    <name evidence="7" type="ORF">M0R45_028435</name>
</gene>
<keyword evidence="2" id="KW-0804">Transcription</keyword>
<comment type="similarity">
    <text evidence="4">Belongs to the PDP family.</text>
</comment>
<evidence type="ECO:0000256" key="4">
    <source>
        <dbReference type="ARBA" id="ARBA00060746"/>
    </source>
</evidence>
<protein>
    <recommendedName>
        <fullName evidence="6">PWWP domain-containing protein</fullName>
    </recommendedName>
</protein>
<accession>A0AAW1W4N9</accession>
<dbReference type="SMART" id="SM00293">
    <property type="entry name" value="PWWP"/>
    <property type="match status" value="1"/>
</dbReference>
<dbReference type="FunFam" id="2.30.30.140:FF:000115">
    <property type="entry name" value="Tudor/PWWP/MBT superfamily protein"/>
    <property type="match status" value="1"/>
</dbReference>
<dbReference type="AlphaFoldDB" id="A0AAW1W4N9"/>
<reference evidence="7 8" key="1">
    <citation type="journal article" date="2023" name="G3 (Bethesda)">
        <title>A chromosome-length genome assembly and annotation of blackberry (Rubus argutus, cv. 'Hillquist').</title>
        <authorList>
            <person name="Bruna T."/>
            <person name="Aryal R."/>
            <person name="Dudchenko O."/>
            <person name="Sargent D.J."/>
            <person name="Mead D."/>
            <person name="Buti M."/>
            <person name="Cavallini A."/>
            <person name="Hytonen T."/>
            <person name="Andres J."/>
            <person name="Pham M."/>
            <person name="Weisz D."/>
            <person name="Mascagni F."/>
            <person name="Usai G."/>
            <person name="Natali L."/>
            <person name="Bassil N."/>
            <person name="Fernandez G.E."/>
            <person name="Lomsadze A."/>
            <person name="Armour M."/>
            <person name="Olukolu B."/>
            <person name="Poorten T."/>
            <person name="Britton C."/>
            <person name="Davik J."/>
            <person name="Ashrafi H."/>
            <person name="Aiden E.L."/>
            <person name="Borodovsky M."/>
            <person name="Worthington M."/>
        </authorList>
    </citation>
    <scope>NUCLEOTIDE SEQUENCE [LARGE SCALE GENOMIC DNA]</scope>
    <source>
        <strain evidence="7">PI 553951</strain>
    </source>
</reference>
<evidence type="ECO:0000256" key="1">
    <source>
        <dbReference type="ARBA" id="ARBA00023015"/>
    </source>
</evidence>
<keyword evidence="3" id="KW-0539">Nucleus</keyword>
<feature type="compositionally biased region" description="Basic and acidic residues" evidence="5">
    <location>
        <begin position="59"/>
        <end position="70"/>
    </location>
</feature>
<dbReference type="SUPFAM" id="SSF63748">
    <property type="entry name" value="Tudor/PWWP/MBT"/>
    <property type="match status" value="1"/>
</dbReference>
<evidence type="ECO:0000256" key="3">
    <source>
        <dbReference type="ARBA" id="ARBA00023242"/>
    </source>
</evidence>
<dbReference type="GO" id="GO:0006355">
    <property type="term" value="P:regulation of DNA-templated transcription"/>
    <property type="evidence" value="ECO:0007669"/>
    <property type="project" value="UniProtKB-ARBA"/>
</dbReference>
<dbReference type="PANTHER" id="PTHR10688">
    <property type="entry name" value="PWWP DOMAIN-CONTAINING PROTEIN"/>
    <property type="match status" value="1"/>
</dbReference>
<feature type="region of interest" description="Disordered" evidence="5">
    <location>
        <begin position="979"/>
        <end position="1053"/>
    </location>
</feature>
<feature type="region of interest" description="Disordered" evidence="5">
    <location>
        <begin position="793"/>
        <end position="841"/>
    </location>
</feature>
<dbReference type="PANTHER" id="PTHR10688:SF5">
    <property type="entry name" value="PWWP DOMAIN-CONTAINING PROTEIN 1-RELATED"/>
    <property type="match status" value="1"/>
</dbReference>
<dbReference type="GO" id="GO:0035098">
    <property type="term" value="C:ESC/E(Z) complex"/>
    <property type="evidence" value="ECO:0007669"/>
    <property type="project" value="UniProtKB-ARBA"/>
</dbReference>
<feature type="region of interest" description="Disordered" evidence="5">
    <location>
        <begin position="599"/>
        <end position="678"/>
    </location>
</feature>
<feature type="compositionally biased region" description="Gly residues" evidence="5">
    <location>
        <begin position="49"/>
        <end position="58"/>
    </location>
</feature>
<feature type="compositionally biased region" description="Polar residues" evidence="5">
    <location>
        <begin position="1112"/>
        <end position="1138"/>
    </location>
</feature>
<feature type="compositionally biased region" description="Low complexity" evidence="5">
    <location>
        <begin position="1013"/>
        <end position="1022"/>
    </location>
</feature>
<dbReference type="Gene3D" id="2.30.30.140">
    <property type="match status" value="1"/>
</dbReference>
<evidence type="ECO:0000259" key="6">
    <source>
        <dbReference type="PROSITE" id="PS50812"/>
    </source>
</evidence>